<proteinExistence type="predicted"/>
<keyword evidence="7" id="KW-0732">Signal</keyword>
<dbReference type="EMBL" id="BMZN01000001">
    <property type="protein sequence ID" value="GHC35808.1"/>
    <property type="molecule type" value="Genomic_DNA"/>
</dbReference>
<dbReference type="PROSITE" id="PS51007">
    <property type="entry name" value="CYTC"/>
    <property type="match status" value="1"/>
</dbReference>
<feature type="binding site" description="covalent" evidence="6">
    <location>
        <position position="42"/>
    </location>
    <ligand>
        <name>heme c</name>
        <dbReference type="ChEBI" id="CHEBI:61717"/>
    </ligand>
</feature>
<protein>
    <submittedName>
        <fullName evidence="9">Cytochrome c-551</fullName>
    </submittedName>
</protein>
<keyword evidence="5 6" id="KW-0408">Iron</keyword>
<keyword evidence="1" id="KW-0813">Transport</keyword>
<evidence type="ECO:0000256" key="4">
    <source>
        <dbReference type="ARBA" id="ARBA00022982"/>
    </source>
</evidence>
<comment type="caution">
    <text evidence="9">The sequence shown here is derived from an EMBL/GenBank/DDBJ whole genome shotgun (WGS) entry which is preliminary data.</text>
</comment>
<dbReference type="AlphaFoldDB" id="A0A8H9M3J2"/>
<evidence type="ECO:0000256" key="7">
    <source>
        <dbReference type="SAM" id="SignalP"/>
    </source>
</evidence>
<feature type="binding site" description="axial binding residue" evidence="6">
    <location>
        <position position="38"/>
    </location>
    <ligand>
        <name>heme c</name>
        <dbReference type="ChEBI" id="CHEBI:61717"/>
    </ligand>
    <ligandPart>
        <name>Fe</name>
        <dbReference type="ChEBI" id="CHEBI:18248"/>
    </ligandPart>
</feature>
<dbReference type="Pfam" id="PF00034">
    <property type="entry name" value="Cytochrom_C"/>
    <property type="match status" value="1"/>
</dbReference>
<organism evidence="9 10">
    <name type="scientific">Alcaligenes pakistanensis</name>
    <dbReference type="NCBI Taxonomy" id="1482717"/>
    <lineage>
        <taxon>Bacteria</taxon>
        <taxon>Pseudomonadati</taxon>
        <taxon>Pseudomonadota</taxon>
        <taxon>Betaproteobacteria</taxon>
        <taxon>Burkholderiales</taxon>
        <taxon>Alcaligenaceae</taxon>
        <taxon>Alcaligenes</taxon>
    </lineage>
</organism>
<name>A0A8H9M3J2_9BURK</name>
<evidence type="ECO:0000256" key="5">
    <source>
        <dbReference type="ARBA" id="ARBA00023004"/>
    </source>
</evidence>
<evidence type="ECO:0000256" key="1">
    <source>
        <dbReference type="ARBA" id="ARBA00022448"/>
    </source>
</evidence>
<dbReference type="PRINTS" id="PR00606">
    <property type="entry name" value="CYTCHROMECID"/>
</dbReference>
<keyword evidence="4" id="KW-0249">Electron transport</keyword>
<feature type="signal peptide" evidence="7">
    <location>
        <begin position="1"/>
        <end position="21"/>
    </location>
</feature>
<dbReference type="GO" id="GO:0009055">
    <property type="term" value="F:electron transfer activity"/>
    <property type="evidence" value="ECO:0007669"/>
    <property type="project" value="InterPro"/>
</dbReference>
<keyword evidence="2 6" id="KW-0349">Heme</keyword>
<dbReference type="SUPFAM" id="SSF46626">
    <property type="entry name" value="Cytochrome c"/>
    <property type="match status" value="1"/>
</dbReference>
<dbReference type="InterPro" id="IPR036909">
    <property type="entry name" value="Cyt_c-like_dom_sf"/>
</dbReference>
<dbReference type="GO" id="GO:0020037">
    <property type="term" value="F:heme binding"/>
    <property type="evidence" value="ECO:0007669"/>
    <property type="project" value="InterPro"/>
</dbReference>
<dbReference type="RefSeq" id="WP_189390552.1">
    <property type="nucleotide sequence ID" value="NZ_BMZN01000001.1"/>
</dbReference>
<accession>A0A8H9M3J2</accession>
<dbReference type="GO" id="GO:0005506">
    <property type="term" value="F:iron ion binding"/>
    <property type="evidence" value="ECO:0007669"/>
    <property type="project" value="InterPro"/>
</dbReference>
<dbReference type="Gene3D" id="1.10.760.10">
    <property type="entry name" value="Cytochrome c-like domain"/>
    <property type="match status" value="1"/>
</dbReference>
<comment type="PTM">
    <text evidence="6">Binds 1 heme c group covalently per subunit.</text>
</comment>
<reference evidence="10" key="1">
    <citation type="journal article" date="2019" name="Int. J. Syst. Evol. Microbiol.">
        <title>The Global Catalogue of Microorganisms (GCM) 10K type strain sequencing project: providing services to taxonomists for standard genome sequencing and annotation.</title>
        <authorList>
            <consortium name="The Broad Institute Genomics Platform"/>
            <consortium name="The Broad Institute Genome Sequencing Center for Infectious Disease"/>
            <person name="Wu L."/>
            <person name="Ma J."/>
        </authorList>
    </citation>
    <scope>NUCLEOTIDE SEQUENCE [LARGE SCALE GENOMIC DNA]</scope>
    <source>
        <strain evidence="10">KCTC 42083</strain>
    </source>
</reference>
<feature type="chain" id="PRO_5034348097" evidence="7">
    <location>
        <begin position="22"/>
        <end position="111"/>
    </location>
</feature>
<evidence type="ECO:0000256" key="6">
    <source>
        <dbReference type="PIRSR" id="PIRSR602324-1"/>
    </source>
</evidence>
<dbReference type="InterPro" id="IPR002324">
    <property type="entry name" value="Cyt_c_ID"/>
</dbReference>
<evidence type="ECO:0000313" key="9">
    <source>
        <dbReference type="EMBL" id="GHC35808.1"/>
    </source>
</evidence>
<dbReference type="InterPro" id="IPR009056">
    <property type="entry name" value="Cyt_c-like_dom"/>
</dbReference>
<evidence type="ECO:0000313" key="10">
    <source>
        <dbReference type="Proteomes" id="UP000608923"/>
    </source>
</evidence>
<keyword evidence="10" id="KW-1185">Reference proteome</keyword>
<sequence length="111" mass="11675">MSLKQLLACTALLSAGFSAQAAEPSFDSVQDILTKNACLACHTVDKKVVGPAYRDIAAKRKDDPANAEVLAQHVRQGSKGVYGPLPMPSNPAISDDDIKAVVAWIMVGAPK</sequence>
<evidence type="ECO:0000256" key="2">
    <source>
        <dbReference type="ARBA" id="ARBA00022617"/>
    </source>
</evidence>
<gene>
    <name evidence="9" type="primary">nirM</name>
    <name evidence="9" type="ORF">GCM10010096_01060</name>
</gene>
<evidence type="ECO:0000259" key="8">
    <source>
        <dbReference type="PROSITE" id="PS51007"/>
    </source>
</evidence>
<dbReference type="Proteomes" id="UP000608923">
    <property type="component" value="Unassembled WGS sequence"/>
</dbReference>
<keyword evidence="3 6" id="KW-0479">Metal-binding</keyword>
<evidence type="ECO:0000256" key="3">
    <source>
        <dbReference type="ARBA" id="ARBA00022723"/>
    </source>
</evidence>
<feature type="domain" description="Cytochrome c" evidence="8">
    <location>
        <begin position="17"/>
        <end position="109"/>
    </location>
</feature>
<feature type="binding site" description="covalent" evidence="6">
    <location>
        <position position="87"/>
    </location>
    <ligand>
        <name>heme c</name>
        <dbReference type="ChEBI" id="CHEBI:61717"/>
    </ligand>
</feature>